<dbReference type="Pfam" id="PF00874">
    <property type="entry name" value="PRD"/>
    <property type="match status" value="2"/>
</dbReference>
<dbReference type="PANTHER" id="PTHR30185:SF15">
    <property type="entry name" value="CRYPTIC BETA-GLUCOSIDE BGL OPERON ANTITERMINATOR"/>
    <property type="match status" value="1"/>
</dbReference>
<name>A0ABS3HSC3_9ENTE</name>
<dbReference type="InterPro" id="IPR050661">
    <property type="entry name" value="BglG_antiterminators"/>
</dbReference>
<dbReference type="Pfam" id="PF03123">
    <property type="entry name" value="CAT_RBD"/>
    <property type="match status" value="1"/>
</dbReference>
<gene>
    <name evidence="3" type="ORF">DOK76_06270</name>
</gene>
<evidence type="ECO:0000259" key="2">
    <source>
        <dbReference type="PROSITE" id="PS51372"/>
    </source>
</evidence>
<keyword evidence="4" id="KW-1185">Reference proteome</keyword>
<feature type="domain" description="PRD" evidence="2">
    <location>
        <begin position="179"/>
        <end position="288"/>
    </location>
</feature>
<organism evidence="3 4">
    <name type="scientific">Candidatus Vagococcus giribetii</name>
    <dbReference type="NCBI Taxonomy" id="2230876"/>
    <lineage>
        <taxon>Bacteria</taxon>
        <taxon>Bacillati</taxon>
        <taxon>Bacillota</taxon>
        <taxon>Bacilli</taxon>
        <taxon>Lactobacillales</taxon>
        <taxon>Enterococcaceae</taxon>
        <taxon>Vagococcus</taxon>
    </lineage>
</organism>
<dbReference type="InterPro" id="IPR004341">
    <property type="entry name" value="CAT_RNA-bd_dom"/>
</dbReference>
<dbReference type="SMART" id="SM01061">
    <property type="entry name" value="CAT_RBD"/>
    <property type="match status" value="1"/>
</dbReference>
<dbReference type="Proteomes" id="UP000664857">
    <property type="component" value="Unassembled WGS sequence"/>
</dbReference>
<accession>A0ABS3HSC3</accession>
<protein>
    <submittedName>
        <fullName evidence="3">PRD domain-containing protein</fullName>
    </submittedName>
</protein>
<proteinExistence type="predicted"/>
<dbReference type="Gene3D" id="2.30.24.10">
    <property type="entry name" value="CAT RNA-binding domain"/>
    <property type="match status" value="1"/>
</dbReference>
<sequence length="288" mass="33139">MFFCIGSDHIYITVKSLNNNLVLAHNDQRKEYVLFGKGIGFKKKKNDPIDESLITKVFQANANQDISALMENVTPDVLAVTESIMELGEKRMGKKLSASLLVSLSDHIQSAISRQKEGIELADSTLQWEIPFLYYEEANLGKEALTLIDNELGVKLPEVESAFIALHFVNAQDGLESMDETMLITKITKSMVKIIQSLFNVSLKKDSLNYSRFVTHIRYFMNRQLHNQEVVQETNQKLYDIIQEQYPKSYACSLMIREMLKREYQLDVNDDEMIYLIIHIERVVSETK</sequence>
<evidence type="ECO:0000313" key="4">
    <source>
        <dbReference type="Proteomes" id="UP000664857"/>
    </source>
</evidence>
<evidence type="ECO:0000256" key="1">
    <source>
        <dbReference type="ARBA" id="ARBA00022737"/>
    </source>
</evidence>
<feature type="domain" description="PRD" evidence="2">
    <location>
        <begin position="72"/>
        <end position="178"/>
    </location>
</feature>
<dbReference type="InterPro" id="IPR036650">
    <property type="entry name" value="CAT_RNA-bd_dom_sf"/>
</dbReference>
<reference evidence="3 4" key="1">
    <citation type="submission" date="2021-03" db="EMBL/GenBank/DDBJ databases">
        <title>Enterococcal diversity collection.</title>
        <authorList>
            <person name="Gilmore M.S."/>
            <person name="Schwartzman J."/>
            <person name="Van Tyne D."/>
            <person name="Martin M."/>
            <person name="Earl A.M."/>
            <person name="Manson A.L."/>
            <person name="Straub T."/>
            <person name="Salamzade R."/>
            <person name="Saavedra J."/>
            <person name="Lebreton F."/>
            <person name="Prichula J."/>
            <person name="Schaufler K."/>
            <person name="Gaca A."/>
            <person name="Sgardioli B."/>
            <person name="Wagenaar J."/>
            <person name="Strong T."/>
        </authorList>
    </citation>
    <scope>NUCLEOTIDE SEQUENCE [LARGE SCALE GENOMIC DNA]</scope>
    <source>
        <strain evidence="3 4">DIV0080</strain>
    </source>
</reference>
<dbReference type="SUPFAM" id="SSF50151">
    <property type="entry name" value="SacY-like RNA-binding domain"/>
    <property type="match status" value="1"/>
</dbReference>
<dbReference type="PROSITE" id="PS51372">
    <property type="entry name" value="PRD_2"/>
    <property type="match status" value="2"/>
</dbReference>
<dbReference type="Gene3D" id="1.10.1790.10">
    <property type="entry name" value="PRD domain"/>
    <property type="match status" value="2"/>
</dbReference>
<evidence type="ECO:0000313" key="3">
    <source>
        <dbReference type="EMBL" id="MBO0476669.1"/>
    </source>
</evidence>
<dbReference type="SUPFAM" id="SSF63520">
    <property type="entry name" value="PTS-regulatory domain, PRD"/>
    <property type="match status" value="2"/>
</dbReference>
<dbReference type="InterPro" id="IPR011608">
    <property type="entry name" value="PRD"/>
</dbReference>
<dbReference type="PANTHER" id="PTHR30185">
    <property type="entry name" value="CRYPTIC BETA-GLUCOSIDE BGL OPERON ANTITERMINATOR"/>
    <property type="match status" value="1"/>
</dbReference>
<dbReference type="RefSeq" id="WP_206965886.1">
    <property type="nucleotide sequence ID" value="NZ_JAFLVX010000016.1"/>
</dbReference>
<comment type="caution">
    <text evidence="3">The sequence shown here is derived from an EMBL/GenBank/DDBJ whole genome shotgun (WGS) entry which is preliminary data.</text>
</comment>
<keyword evidence="1" id="KW-0677">Repeat</keyword>
<dbReference type="InterPro" id="IPR036634">
    <property type="entry name" value="PRD_sf"/>
</dbReference>
<dbReference type="EMBL" id="JAFLVX010000016">
    <property type="protein sequence ID" value="MBO0476669.1"/>
    <property type="molecule type" value="Genomic_DNA"/>
</dbReference>